<protein>
    <submittedName>
        <fullName evidence="2">HNH endonuclease</fullName>
    </submittedName>
</protein>
<keyword evidence="3" id="KW-1185">Reference proteome</keyword>
<reference evidence="3" key="1">
    <citation type="submission" date="2016-11" db="EMBL/GenBank/DDBJ databases">
        <authorList>
            <person name="Varghese N."/>
            <person name="Submissions S."/>
        </authorList>
    </citation>
    <scope>NUCLEOTIDE SEQUENCE [LARGE SCALE GENOMIC DNA]</scope>
    <source>
        <strain evidence="3">GAS401</strain>
    </source>
</reference>
<dbReference type="CDD" id="cd00085">
    <property type="entry name" value="HNHc"/>
    <property type="match status" value="1"/>
</dbReference>
<organism evidence="2 3">
    <name type="scientific">Bradyrhizobium erythrophlei</name>
    <dbReference type="NCBI Taxonomy" id="1437360"/>
    <lineage>
        <taxon>Bacteria</taxon>
        <taxon>Pseudomonadati</taxon>
        <taxon>Pseudomonadota</taxon>
        <taxon>Alphaproteobacteria</taxon>
        <taxon>Hyphomicrobiales</taxon>
        <taxon>Nitrobacteraceae</taxon>
        <taxon>Bradyrhizobium</taxon>
    </lineage>
</organism>
<evidence type="ECO:0000259" key="1">
    <source>
        <dbReference type="SMART" id="SM00507"/>
    </source>
</evidence>
<dbReference type="Pfam" id="PF01844">
    <property type="entry name" value="HNH"/>
    <property type="match status" value="1"/>
</dbReference>
<dbReference type="GO" id="GO:0004519">
    <property type="term" value="F:endonuclease activity"/>
    <property type="evidence" value="ECO:0007669"/>
    <property type="project" value="UniProtKB-KW"/>
</dbReference>
<keyword evidence="2" id="KW-0540">Nuclease</keyword>
<dbReference type="RefSeq" id="WP_072818138.1">
    <property type="nucleotide sequence ID" value="NZ_LT670849.1"/>
</dbReference>
<sequence length="294" mass="32168">MGIPPNLAAEVLAKCGRHCCICRRFRPTQLQVHHIDERKDGGGDDFDNLIAICISCHSDVHTNTKLTRRFSDEELKRHRDNVYRLVADGKLPSGIAGSDDLVAITAAVIETLRSKSGQEVADDKDFPLEALDILLCATAEKKPVKILRENSAVSVHAGNGHFLFGSGEVITNGRPTSVQKLVSLGLVEGSADVLEVTSKGYAFADDVMSANPRYTMLKAKCLHCSLHFIVCTDFPERHSHATLICPECGQQQGAFLIWHQQMFGFIFQSVPGRQQAVAGAGIDLKATQSFRVKE</sequence>
<keyword evidence="2" id="KW-0378">Hydrolase</keyword>
<dbReference type="GO" id="GO:0008270">
    <property type="term" value="F:zinc ion binding"/>
    <property type="evidence" value="ECO:0007669"/>
    <property type="project" value="InterPro"/>
</dbReference>
<gene>
    <name evidence="2" type="ORF">SAMN05444170_2496</name>
</gene>
<dbReference type="SMART" id="SM00507">
    <property type="entry name" value="HNHc"/>
    <property type="match status" value="1"/>
</dbReference>
<dbReference type="GO" id="GO:0003676">
    <property type="term" value="F:nucleic acid binding"/>
    <property type="evidence" value="ECO:0007669"/>
    <property type="project" value="InterPro"/>
</dbReference>
<evidence type="ECO:0000313" key="3">
    <source>
        <dbReference type="Proteomes" id="UP000184096"/>
    </source>
</evidence>
<evidence type="ECO:0000313" key="2">
    <source>
        <dbReference type="EMBL" id="SHN73505.1"/>
    </source>
</evidence>
<dbReference type="InterPro" id="IPR003615">
    <property type="entry name" value="HNH_nuc"/>
</dbReference>
<keyword evidence="2" id="KW-0255">Endonuclease</keyword>
<name>A0A1M7TS12_9BRAD</name>
<accession>A0A1M7TS12</accession>
<dbReference type="Gene3D" id="1.10.30.50">
    <property type="match status" value="1"/>
</dbReference>
<dbReference type="Proteomes" id="UP000184096">
    <property type="component" value="Chromosome I"/>
</dbReference>
<proteinExistence type="predicted"/>
<dbReference type="InterPro" id="IPR002711">
    <property type="entry name" value="HNH"/>
</dbReference>
<dbReference type="EMBL" id="LT670849">
    <property type="protein sequence ID" value="SHN73505.1"/>
    <property type="molecule type" value="Genomic_DNA"/>
</dbReference>
<feature type="domain" description="HNH nuclease" evidence="1">
    <location>
        <begin position="7"/>
        <end position="58"/>
    </location>
</feature>
<dbReference type="AlphaFoldDB" id="A0A1M7TS12"/>